<evidence type="ECO:0000313" key="1">
    <source>
        <dbReference type="EMBL" id="SFB72118.1"/>
    </source>
</evidence>
<sequence length="64" mass="7142">MDERLVDRLLDVHSSLNTALWEAHKYESKINAPHHRGKVMEEVDAMIDILKELRSGAGNGGSAE</sequence>
<protein>
    <submittedName>
        <fullName evidence="1">Uncharacterized protein</fullName>
    </submittedName>
</protein>
<name>A0A1I1DGD6_NATHA</name>
<dbReference type="EMBL" id="FOKW01000001">
    <property type="protein sequence ID" value="SFB72118.1"/>
    <property type="molecule type" value="Genomic_DNA"/>
</dbReference>
<accession>A0A1I1DGD6</accession>
<keyword evidence="2" id="KW-1185">Reference proteome</keyword>
<dbReference type="Proteomes" id="UP000199161">
    <property type="component" value="Unassembled WGS sequence"/>
</dbReference>
<dbReference type="RefSeq" id="WP_143095801.1">
    <property type="nucleotide sequence ID" value="NZ_FOKW01000001.1"/>
</dbReference>
<dbReference type="AlphaFoldDB" id="A0A1I1DGD6"/>
<reference evidence="2" key="1">
    <citation type="submission" date="2016-10" db="EMBL/GenBank/DDBJ databases">
        <authorList>
            <person name="Varghese N."/>
            <person name="Submissions S."/>
        </authorList>
    </citation>
    <scope>NUCLEOTIDE SEQUENCE [LARGE SCALE GENOMIC DNA]</scope>
    <source>
        <strain evidence="2">DSM 13078</strain>
    </source>
</reference>
<proteinExistence type="predicted"/>
<gene>
    <name evidence="1" type="ORF">SAMN05444422_101467</name>
</gene>
<evidence type="ECO:0000313" key="2">
    <source>
        <dbReference type="Proteomes" id="UP000199161"/>
    </source>
</evidence>
<organism evidence="1 2">
    <name type="scientific">Natronobacterium haloterrestre</name>
    <name type="common">Halobiforma haloterrestris</name>
    <dbReference type="NCBI Taxonomy" id="148448"/>
    <lineage>
        <taxon>Archaea</taxon>
        <taxon>Methanobacteriati</taxon>
        <taxon>Methanobacteriota</taxon>
        <taxon>Stenosarchaea group</taxon>
        <taxon>Halobacteria</taxon>
        <taxon>Halobacteriales</taxon>
        <taxon>Natrialbaceae</taxon>
        <taxon>Natronobacterium</taxon>
    </lineage>
</organism>